<organism evidence="5 6">
    <name type="scientific">Bordetella genomosp. 11</name>
    <dbReference type="NCBI Taxonomy" id="1416808"/>
    <lineage>
        <taxon>Bacteria</taxon>
        <taxon>Pseudomonadati</taxon>
        <taxon>Pseudomonadota</taxon>
        <taxon>Betaproteobacteria</taxon>
        <taxon>Burkholderiales</taxon>
        <taxon>Alcaligenaceae</taxon>
        <taxon>Bordetella</taxon>
    </lineage>
</organism>
<dbReference type="GO" id="GO:0006508">
    <property type="term" value="P:proteolysis"/>
    <property type="evidence" value="ECO:0007669"/>
    <property type="project" value="UniProtKB-KW"/>
</dbReference>
<dbReference type="SUPFAM" id="SSF52317">
    <property type="entry name" value="Class I glutamine amidotransferase-like"/>
    <property type="match status" value="1"/>
</dbReference>
<dbReference type="EMBL" id="NEVS01000004">
    <property type="protein sequence ID" value="OZI59681.1"/>
    <property type="molecule type" value="Genomic_DNA"/>
</dbReference>
<proteinExistence type="inferred from homology"/>
<evidence type="ECO:0000313" key="6">
    <source>
        <dbReference type="Proteomes" id="UP000215767"/>
    </source>
</evidence>
<evidence type="ECO:0000256" key="4">
    <source>
        <dbReference type="ARBA" id="ARBA00022825"/>
    </source>
</evidence>
<dbReference type="RefSeq" id="WP_094841110.1">
    <property type="nucleotide sequence ID" value="NZ_NEVS01000004.1"/>
</dbReference>
<accession>A0A261UDK3</accession>
<dbReference type="OrthoDB" id="9778515at2"/>
<dbReference type="AlphaFoldDB" id="A0A261UDK3"/>
<dbReference type="GO" id="GO:0008236">
    <property type="term" value="F:serine-type peptidase activity"/>
    <property type="evidence" value="ECO:0007669"/>
    <property type="project" value="UniProtKB-KW"/>
</dbReference>
<gene>
    <name evidence="5" type="ORF">CAL28_09210</name>
</gene>
<name>A0A261UDK3_9BORD</name>
<dbReference type="PANTHER" id="PTHR20842:SF0">
    <property type="entry name" value="ALPHA-ASPARTYL DIPEPTIDASE"/>
    <property type="match status" value="1"/>
</dbReference>
<evidence type="ECO:0000256" key="1">
    <source>
        <dbReference type="ARBA" id="ARBA00006534"/>
    </source>
</evidence>
<dbReference type="InterPro" id="IPR029062">
    <property type="entry name" value="Class_I_gatase-like"/>
</dbReference>
<sequence>MRRILAIGGGGFMMEDALSPIDEYLVQLTGKARPRICYLATAGGDLPAHLEKFHAVYGNLGCETSHLAFFRRPDSRAIPVASLREALLEQNAIFVGGGNTKSALAVWREWGLDTVLREAWESNVVLAGMSAGAMCWFEAGLTDSFRDGSYRPLDCLGLLPGGCATHYSSDGKKRQDLHAVQRAGTMPPSIAIDDFAAAVYAGIALESVLAWRTGSTAYQVRCEGEAVTEMALPVKQIGR</sequence>
<reference evidence="6" key="1">
    <citation type="submission" date="2017-05" db="EMBL/GenBank/DDBJ databases">
        <title>Complete and WGS of Bordetella genogroups.</title>
        <authorList>
            <person name="Spilker T."/>
            <person name="Lipuma J."/>
        </authorList>
    </citation>
    <scope>NUCLEOTIDE SEQUENCE [LARGE SCALE GENOMIC DNA]</scope>
    <source>
        <strain evidence="6">AU8856</strain>
    </source>
</reference>
<keyword evidence="3" id="KW-0378">Hydrolase</keyword>
<dbReference type="Proteomes" id="UP000215767">
    <property type="component" value="Unassembled WGS sequence"/>
</dbReference>
<comment type="similarity">
    <text evidence="1">Belongs to the peptidase S51 family.</text>
</comment>
<dbReference type="CDD" id="cd03146">
    <property type="entry name" value="GAT1_Peptidase_E"/>
    <property type="match status" value="1"/>
</dbReference>
<dbReference type="InterPro" id="IPR005320">
    <property type="entry name" value="Peptidase_S51"/>
</dbReference>
<keyword evidence="2" id="KW-0645">Protease</keyword>
<dbReference type="Gene3D" id="3.40.50.880">
    <property type="match status" value="1"/>
</dbReference>
<dbReference type="PANTHER" id="PTHR20842">
    <property type="entry name" value="PROTEASE S51 ALPHA-ASPARTYL DIPEPTIDASE"/>
    <property type="match status" value="1"/>
</dbReference>
<evidence type="ECO:0008006" key="7">
    <source>
        <dbReference type="Google" id="ProtNLM"/>
    </source>
</evidence>
<evidence type="ECO:0000313" key="5">
    <source>
        <dbReference type="EMBL" id="OZI59681.1"/>
    </source>
</evidence>
<keyword evidence="6" id="KW-1185">Reference proteome</keyword>
<dbReference type="Pfam" id="PF03575">
    <property type="entry name" value="Peptidase_S51"/>
    <property type="match status" value="1"/>
</dbReference>
<keyword evidence="4" id="KW-0720">Serine protease</keyword>
<protein>
    <recommendedName>
        <fullName evidence="7">Peptidase E</fullName>
    </recommendedName>
</protein>
<evidence type="ECO:0000256" key="2">
    <source>
        <dbReference type="ARBA" id="ARBA00022670"/>
    </source>
</evidence>
<evidence type="ECO:0000256" key="3">
    <source>
        <dbReference type="ARBA" id="ARBA00022801"/>
    </source>
</evidence>
<comment type="caution">
    <text evidence="5">The sequence shown here is derived from an EMBL/GenBank/DDBJ whole genome shotgun (WGS) entry which is preliminary data.</text>
</comment>